<sequence>MENSDFISFLDNYKGKKQFLQKEYLEFIKIVNHDYLSNSFGSPNFCAHYVPPDEDMYKKWQETHNVELKIDETQKEKKIISVNISSFDDLIKMIQDNEYDEQYNYNIDLKSLHIIKDDLVKLNNMIGMKRVKESVLDQLLYFLQGLHKGSRGDYKHTVIYGPPGTGKTEVAKIIGTMYSKVGILKNNVFKKVTRTDLIAGYLGQTAIKTKKVLDSCIGGVLFIDEVYALGSKSGNDDYSRECIDTICEALSDYKDDLMVIIAGYKEEIDERFFQVNGGLESRFIWKFNMDKYSADELFEIFKNIVVNCDWNIDETITTEWFKTKYEKFISLGRDMELLFTFSKICYSRRMYGNEGVVNKILTIQDIEKGFNIFNDNKNKDNNEISKYLLNSIYM</sequence>
<dbReference type="PANTHER" id="PTHR43392:SF2">
    <property type="entry name" value="AAA-TYPE ATPASE FAMILY PROTEIN _ ANKYRIN REPEAT FAMILY PROTEIN"/>
    <property type="match status" value="1"/>
</dbReference>
<dbReference type="Pfam" id="PF00004">
    <property type="entry name" value="AAA"/>
    <property type="match status" value="1"/>
</dbReference>
<dbReference type="GO" id="GO:0016887">
    <property type="term" value="F:ATP hydrolysis activity"/>
    <property type="evidence" value="ECO:0007669"/>
    <property type="project" value="InterPro"/>
</dbReference>
<dbReference type="InterPro" id="IPR003959">
    <property type="entry name" value="ATPase_AAA_core"/>
</dbReference>
<dbReference type="AlphaFoldDB" id="A0A6C0C3I1"/>
<dbReference type="SMART" id="SM00382">
    <property type="entry name" value="AAA"/>
    <property type="match status" value="1"/>
</dbReference>
<feature type="domain" description="AAA+ ATPase" evidence="4">
    <location>
        <begin position="153"/>
        <end position="273"/>
    </location>
</feature>
<dbReference type="PANTHER" id="PTHR43392">
    <property type="entry name" value="AAA-TYPE ATPASE FAMILY PROTEIN / ANKYRIN REPEAT FAMILY PROTEIN"/>
    <property type="match status" value="1"/>
</dbReference>
<dbReference type="Gene3D" id="3.40.50.300">
    <property type="entry name" value="P-loop containing nucleotide triphosphate hydrolases"/>
    <property type="match status" value="1"/>
</dbReference>
<evidence type="ECO:0000256" key="1">
    <source>
        <dbReference type="ARBA" id="ARBA00010378"/>
    </source>
</evidence>
<keyword evidence="3" id="KW-0067">ATP-binding</keyword>
<evidence type="ECO:0000313" key="5">
    <source>
        <dbReference type="EMBL" id="QHS98319.1"/>
    </source>
</evidence>
<dbReference type="InterPro" id="IPR000641">
    <property type="entry name" value="CbxX/CfxQ"/>
</dbReference>
<protein>
    <recommendedName>
        <fullName evidence="4">AAA+ ATPase domain-containing protein</fullName>
    </recommendedName>
</protein>
<evidence type="ECO:0000256" key="2">
    <source>
        <dbReference type="ARBA" id="ARBA00022741"/>
    </source>
</evidence>
<dbReference type="InterPro" id="IPR027417">
    <property type="entry name" value="P-loop_NTPase"/>
</dbReference>
<comment type="similarity">
    <text evidence="1">Belongs to the CbxX/CfxQ family.</text>
</comment>
<name>A0A6C0C3I1_9ZZZZ</name>
<proteinExistence type="inferred from homology"/>
<dbReference type="InterPro" id="IPR050773">
    <property type="entry name" value="CbxX/CfxQ_RuBisCO_ESX"/>
</dbReference>
<evidence type="ECO:0000256" key="3">
    <source>
        <dbReference type="ARBA" id="ARBA00022840"/>
    </source>
</evidence>
<organism evidence="5">
    <name type="scientific">viral metagenome</name>
    <dbReference type="NCBI Taxonomy" id="1070528"/>
    <lineage>
        <taxon>unclassified sequences</taxon>
        <taxon>metagenomes</taxon>
        <taxon>organismal metagenomes</taxon>
    </lineage>
</organism>
<dbReference type="InterPro" id="IPR003593">
    <property type="entry name" value="AAA+_ATPase"/>
</dbReference>
<evidence type="ECO:0000259" key="4">
    <source>
        <dbReference type="SMART" id="SM00382"/>
    </source>
</evidence>
<dbReference type="EMBL" id="MN739314">
    <property type="protein sequence ID" value="QHS98319.1"/>
    <property type="molecule type" value="Genomic_DNA"/>
</dbReference>
<dbReference type="PRINTS" id="PR00819">
    <property type="entry name" value="CBXCFQXSUPER"/>
</dbReference>
<dbReference type="SUPFAM" id="SSF52540">
    <property type="entry name" value="P-loop containing nucleoside triphosphate hydrolases"/>
    <property type="match status" value="1"/>
</dbReference>
<dbReference type="GO" id="GO:0005524">
    <property type="term" value="F:ATP binding"/>
    <property type="evidence" value="ECO:0007669"/>
    <property type="project" value="UniProtKB-KW"/>
</dbReference>
<keyword evidence="2" id="KW-0547">Nucleotide-binding</keyword>
<accession>A0A6C0C3I1</accession>
<reference evidence="5" key="1">
    <citation type="journal article" date="2020" name="Nature">
        <title>Giant virus diversity and host interactions through global metagenomics.</title>
        <authorList>
            <person name="Schulz F."/>
            <person name="Roux S."/>
            <person name="Paez-Espino D."/>
            <person name="Jungbluth S."/>
            <person name="Walsh D.A."/>
            <person name="Denef V.J."/>
            <person name="McMahon K.D."/>
            <person name="Konstantinidis K.T."/>
            <person name="Eloe-Fadrosh E.A."/>
            <person name="Kyrpides N.C."/>
            <person name="Woyke T."/>
        </authorList>
    </citation>
    <scope>NUCLEOTIDE SEQUENCE</scope>
    <source>
        <strain evidence="5">GVMAG-M-3300020182-84</strain>
    </source>
</reference>